<comment type="similarity">
    <text evidence="1">Belongs to the plant acyltransferase family.</text>
</comment>
<dbReference type="PANTHER" id="PTHR31147">
    <property type="entry name" value="ACYL TRANSFERASE 4"/>
    <property type="match status" value="1"/>
</dbReference>
<protein>
    <submittedName>
        <fullName evidence="3">Uncharacterized protein</fullName>
    </submittedName>
</protein>
<keyword evidence="2" id="KW-0808">Transferase</keyword>
<dbReference type="PANTHER" id="PTHR31147:SF66">
    <property type="entry name" value="OS05G0315700 PROTEIN"/>
    <property type="match status" value="1"/>
</dbReference>
<reference evidence="3" key="2">
    <citation type="submission" date="2020-10" db="EMBL/GenBank/DDBJ databases">
        <authorList>
            <person name="Cooper E.A."/>
            <person name="Brenton Z.W."/>
            <person name="Flinn B.S."/>
            <person name="Jenkins J."/>
            <person name="Shu S."/>
            <person name="Flowers D."/>
            <person name="Luo F."/>
            <person name="Wang Y."/>
            <person name="Xia P."/>
            <person name="Barry K."/>
            <person name="Daum C."/>
            <person name="Lipzen A."/>
            <person name="Yoshinaga Y."/>
            <person name="Schmutz J."/>
            <person name="Saski C."/>
            <person name="Vermerris W."/>
            <person name="Kresovich S."/>
        </authorList>
    </citation>
    <scope>NUCLEOTIDE SEQUENCE</scope>
</reference>
<evidence type="ECO:0000256" key="2">
    <source>
        <dbReference type="ARBA" id="ARBA00022679"/>
    </source>
</evidence>
<dbReference type="InterPro" id="IPR023213">
    <property type="entry name" value="CAT-like_dom_sf"/>
</dbReference>
<comment type="caution">
    <text evidence="3">The sequence shown here is derived from an EMBL/GenBank/DDBJ whole genome shotgun (WGS) entry which is preliminary data.</text>
</comment>
<name>A0A921Q7W1_SORBI</name>
<dbReference type="InterPro" id="IPR050898">
    <property type="entry name" value="Plant_acyltransferase"/>
</dbReference>
<dbReference type="AlphaFoldDB" id="A0A921Q7W1"/>
<evidence type="ECO:0000313" key="3">
    <source>
        <dbReference type="EMBL" id="KAG0516872.1"/>
    </source>
</evidence>
<dbReference type="GO" id="GO:0016747">
    <property type="term" value="F:acyltransferase activity, transferring groups other than amino-acyl groups"/>
    <property type="evidence" value="ECO:0007669"/>
    <property type="project" value="UniProtKB-ARBA"/>
</dbReference>
<dbReference type="EMBL" id="CM027688">
    <property type="protein sequence ID" value="KAG0516872.1"/>
    <property type="molecule type" value="Genomic_DNA"/>
</dbReference>
<accession>A0A921Q7W1</accession>
<evidence type="ECO:0000256" key="1">
    <source>
        <dbReference type="ARBA" id="ARBA00009861"/>
    </source>
</evidence>
<proteinExistence type="inferred from homology"/>
<evidence type="ECO:0000313" key="4">
    <source>
        <dbReference type="Proteomes" id="UP000807115"/>
    </source>
</evidence>
<dbReference type="Gene3D" id="3.30.559.10">
    <property type="entry name" value="Chloramphenicol acetyltransferase-like domain"/>
    <property type="match status" value="2"/>
</dbReference>
<dbReference type="Pfam" id="PF02458">
    <property type="entry name" value="Transferase"/>
    <property type="match status" value="1"/>
</dbReference>
<dbReference type="Proteomes" id="UP000807115">
    <property type="component" value="Chromosome 9"/>
</dbReference>
<organism evidence="3 4">
    <name type="scientific">Sorghum bicolor</name>
    <name type="common">Sorghum</name>
    <name type="synonym">Sorghum vulgare</name>
    <dbReference type="NCBI Taxonomy" id="4558"/>
    <lineage>
        <taxon>Eukaryota</taxon>
        <taxon>Viridiplantae</taxon>
        <taxon>Streptophyta</taxon>
        <taxon>Embryophyta</taxon>
        <taxon>Tracheophyta</taxon>
        <taxon>Spermatophyta</taxon>
        <taxon>Magnoliopsida</taxon>
        <taxon>Liliopsida</taxon>
        <taxon>Poales</taxon>
        <taxon>Poaceae</taxon>
        <taxon>PACMAD clade</taxon>
        <taxon>Panicoideae</taxon>
        <taxon>Andropogonodae</taxon>
        <taxon>Andropogoneae</taxon>
        <taxon>Sorghinae</taxon>
        <taxon>Sorghum</taxon>
    </lineage>
</organism>
<sequence length="477" mass="51193">MAQDQQQTPAITTTPAFAVHRRERVLVRPAGPTPRETRRLSDIDNQTTLRRHMPSVFFYRRGAGDDDPADVIRRALGEALVPYYPLAGRLREVEDKKLVVDCTGEGVAFVEADADVRLAELEAAGGGPLMPPFGPWIDHLLCDEVRSGAGVLNCPLLFIQVTRLLCGGFVLALHRNHNIVDGTGQGYFLSAVAELARGGHPAPTTTAPPPWSRELLEARVPPRPPAFPHPVYDAAPSCIPPALAPPEGDMVARAFTFTRHDVAAIKGSLPTRRRGSAATTFEVLTAALWRAHTAALELPAHEEVRLAFAVGFRGVRELGLPAGYYGNVVLPSAMVTTAGELQASSLGDTVEMVREAKAAAVTAEYVRSTIDLLVLRGRPSMLAPANLLVVSDHRHLGLHRLDLGWGVPVYGGIATVFSGAMFLVAVRDGDGEEDAVAVPIMLPRPAMDRFVSELEKMVSPSLVDEHSSDDNGGGLLA</sequence>
<gene>
    <name evidence="3" type="ORF">BDA96_09G039900</name>
</gene>
<reference evidence="3" key="1">
    <citation type="journal article" date="2019" name="BMC Genomics">
        <title>A new reference genome for Sorghum bicolor reveals high levels of sequence similarity between sweet and grain genotypes: implications for the genetics of sugar metabolism.</title>
        <authorList>
            <person name="Cooper E.A."/>
            <person name="Brenton Z.W."/>
            <person name="Flinn B.S."/>
            <person name="Jenkins J."/>
            <person name="Shu S."/>
            <person name="Flowers D."/>
            <person name="Luo F."/>
            <person name="Wang Y."/>
            <person name="Xia P."/>
            <person name="Barry K."/>
            <person name="Daum C."/>
            <person name="Lipzen A."/>
            <person name="Yoshinaga Y."/>
            <person name="Schmutz J."/>
            <person name="Saski C."/>
            <person name="Vermerris W."/>
            <person name="Kresovich S."/>
        </authorList>
    </citation>
    <scope>NUCLEOTIDE SEQUENCE</scope>
</reference>